<accession>A0A7M5UWG9</accession>
<keyword evidence="2" id="KW-0053">Apoptosis</keyword>
<dbReference type="OrthoDB" id="6499288at2759"/>
<dbReference type="CDD" id="cd00270">
    <property type="entry name" value="MATH_TRAF_C"/>
    <property type="match status" value="1"/>
</dbReference>
<dbReference type="PROSITE" id="PS50144">
    <property type="entry name" value="MATH"/>
    <property type="match status" value="1"/>
</dbReference>
<keyword evidence="1" id="KW-1017">Isopeptide bond</keyword>
<dbReference type="GO" id="GO:0043122">
    <property type="term" value="P:regulation of canonical NF-kappaB signal transduction"/>
    <property type="evidence" value="ECO:0007669"/>
    <property type="project" value="TreeGrafter"/>
</dbReference>
<keyword evidence="4" id="KW-0175">Coiled coil</keyword>
<evidence type="ECO:0000313" key="6">
    <source>
        <dbReference type="EnsemblMetazoa" id="CLYHEMP002420.1"/>
    </source>
</evidence>
<dbReference type="Gene3D" id="3.30.40.10">
    <property type="entry name" value="Zinc/RING finger domain, C3HC4 (zinc finger)"/>
    <property type="match status" value="1"/>
</dbReference>
<dbReference type="GO" id="GO:0006915">
    <property type="term" value="P:apoptotic process"/>
    <property type="evidence" value="ECO:0007669"/>
    <property type="project" value="UniProtKB-KW"/>
</dbReference>
<evidence type="ECO:0000313" key="7">
    <source>
        <dbReference type="Proteomes" id="UP000594262"/>
    </source>
</evidence>
<dbReference type="RefSeq" id="XP_066932039.1">
    <property type="nucleotide sequence ID" value="XM_067075938.1"/>
</dbReference>
<dbReference type="PANTHER" id="PTHR10131">
    <property type="entry name" value="TNF RECEPTOR ASSOCIATED FACTOR"/>
    <property type="match status" value="1"/>
</dbReference>
<dbReference type="InterPro" id="IPR008974">
    <property type="entry name" value="TRAF-like"/>
</dbReference>
<dbReference type="EnsemblMetazoa" id="CLYHEMT002420.1">
    <property type="protein sequence ID" value="CLYHEMP002420.1"/>
    <property type="gene ID" value="CLYHEMG002420"/>
</dbReference>
<dbReference type="FunFam" id="2.60.210.10:FF:000001">
    <property type="entry name" value="TNF receptor-associated factor"/>
    <property type="match status" value="1"/>
</dbReference>
<dbReference type="PANTHER" id="PTHR10131:SF94">
    <property type="entry name" value="TNF RECEPTOR-ASSOCIATED FACTOR 4"/>
    <property type="match status" value="1"/>
</dbReference>
<reference evidence="6" key="1">
    <citation type="submission" date="2021-01" db="UniProtKB">
        <authorList>
            <consortium name="EnsemblMetazoa"/>
        </authorList>
    </citation>
    <scope>IDENTIFICATION</scope>
</reference>
<evidence type="ECO:0000256" key="2">
    <source>
        <dbReference type="ARBA" id="ARBA00022703"/>
    </source>
</evidence>
<keyword evidence="3" id="KW-0832">Ubl conjugation</keyword>
<protein>
    <recommendedName>
        <fullName evidence="5">MATH domain-containing protein</fullName>
    </recommendedName>
</protein>
<dbReference type="InterPro" id="IPR012227">
    <property type="entry name" value="TNF_rcpt-assoc_TRAF_met"/>
</dbReference>
<evidence type="ECO:0000256" key="4">
    <source>
        <dbReference type="ARBA" id="ARBA00023054"/>
    </source>
</evidence>
<organism evidence="6 7">
    <name type="scientific">Clytia hemisphaerica</name>
    <dbReference type="NCBI Taxonomy" id="252671"/>
    <lineage>
        <taxon>Eukaryota</taxon>
        <taxon>Metazoa</taxon>
        <taxon>Cnidaria</taxon>
        <taxon>Hydrozoa</taxon>
        <taxon>Hydroidolina</taxon>
        <taxon>Leptothecata</taxon>
        <taxon>Obeliida</taxon>
        <taxon>Clytiidae</taxon>
        <taxon>Clytia</taxon>
    </lineage>
</organism>
<feature type="domain" description="MATH" evidence="5">
    <location>
        <begin position="308"/>
        <end position="453"/>
    </location>
</feature>
<dbReference type="InterPro" id="IPR013083">
    <property type="entry name" value="Znf_RING/FYVE/PHD"/>
</dbReference>
<keyword evidence="7" id="KW-1185">Reference proteome</keyword>
<dbReference type="GO" id="GO:0007165">
    <property type="term" value="P:signal transduction"/>
    <property type="evidence" value="ECO:0007669"/>
    <property type="project" value="InterPro"/>
</dbReference>
<dbReference type="Proteomes" id="UP000594262">
    <property type="component" value="Unplaced"/>
</dbReference>
<dbReference type="Pfam" id="PF21355">
    <property type="entry name" value="TRAF-mep_MATH"/>
    <property type="match status" value="1"/>
</dbReference>
<evidence type="ECO:0000256" key="3">
    <source>
        <dbReference type="ARBA" id="ARBA00022843"/>
    </source>
</evidence>
<dbReference type="InterPro" id="IPR002083">
    <property type="entry name" value="MATH/TRAF_dom"/>
</dbReference>
<dbReference type="InterPro" id="IPR049342">
    <property type="entry name" value="TRAF1-6_MATH_dom"/>
</dbReference>
<dbReference type="GO" id="GO:0008270">
    <property type="term" value="F:zinc ion binding"/>
    <property type="evidence" value="ECO:0007669"/>
    <property type="project" value="InterPro"/>
</dbReference>
<sequence>MGSMFENNAFVEYSNITQKKNLATKVTSGGDKISKWKESGFAPLLSKAQYICSLCTMYMLRSIVQTFRGSLACEDCYRQGLKTNPGFCPIDKQPIKEGEFFVDKAKEKEIGNTEIQCPHHQEGCTWKGCIRDFLREHQDRCEYEPTECQLCHEGVLPCHKDGHMSSCQGIFAAGPCIYWDAGCHFTAENNMEMKTHLTESLLSHTTLHKLWNNKIIEQFPNLTKKFEEESNKIEEISSKAIKPIKKRQTELEQKFQDLSNTFQDFEQQKMIADSHRDDFSVDAIIQPITMRMDDLDLRFQLHENTTFDGHLLWKINRVHERTLEAKSKKVTALHSSPCFTSRYGYKYCLRLYLQGDGMGKDKYLSLFIVIMKSEYDNVLKWPFQKKITFTLINQDQNRKNLVESMLPSADSSSFQKPKKDMNIASGCPRFVEINRLAPDGFLKDDSLFIDVEIK</sequence>
<dbReference type="AlphaFoldDB" id="A0A7M5UWG9"/>
<dbReference type="SUPFAM" id="SSF57850">
    <property type="entry name" value="RING/U-box"/>
    <property type="match status" value="1"/>
</dbReference>
<name>A0A7M5UWG9_9CNID</name>
<dbReference type="GO" id="GO:0042981">
    <property type="term" value="P:regulation of apoptotic process"/>
    <property type="evidence" value="ECO:0007669"/>
    <property type="project" value="InterPro"/>
</dbReference>
<dbReference type="GeneID" id="136819698"/>
<evidence type="ECO:0000256" key="1">
    <source>
        <dbReference type="ARBA" id="ARBA00022499"/>
    </source>
</evidence>
<proteinExistence type="predicted"/>
<dbReference type="SUPFAM" id="SSF49599">
    <property type="entry name" value="TRAF domain-like"/>
    <property type="match status" value="1"/>
</dbReference>
<dbReference type="Gene3D" id="2.60.210.10">
    <property type="entry name" value="Apoptosis, Tumor Necrosis Factor Receptor Associated Protein 2, Chain A"/>
    <property type="match status" value="1"/>
</dbReference>
<dbReference type="SMART" id="SM00061">
    <property type="entry name" value="MATH"/>
    <property type="match status" value="1"/>
</dbReference>
<dbReference type="PIRSF" id="PIRSF015614">
    <property type="entry name" value="TRAF"/>
    <property type="match status" value="1"/>
</dbReference>
<evidence type="ECO:0000259" key="5">
    <source>
        <dbReference type="PROSITE" id="PS50144"/>
    </source>
</evidence>